<feature type="region of interest" description="Disordered" evidence="2">
    <location>
        <begin position="509"/>
        <end position="570"/>
    </location>
</feature>
<dbReference type="SUPFAM" id="SSF50729">
    <property type="entry name" value="PH domain-like"/>
    <property type="match status" value="1"/>
</dbReference>
<dbReference type="InterPro" id="IPR001849">
    <property type="entry name" value="PH_domain"/>
</dbReference>
<dbReference type="InterPro" id="IPR042201">
    <property type="entry name" value="FH2_Formin_sf"/>
</dbReference>
<evidence type="ECO:0000313" key="5">
    <source>
        <dbReference type="EMBL" id="ETO20872.1"/>
    </source>
</evidence>
<feature type="domain" description="PH" evidence="3">
    <location>
        <begin position="726"/>
        <end position="831"/>
    </location>
</feature>
<evidence type="ECO:0000259" key="3">
    <source>
        <dbReference type="PROSITE" id="PS50003"/>
    </source>
</evidence>
<evidence type="ECO:0000259" key="4">
    <source>
        <dbReference type="PROSITE" id="PS51444"/>
    </source>
</evidence>
<reference evidence="5 6" key="1">
    <citation type="journal article" date="2013" name="Curr. Biol.">
        <title>The Genome of the Foraminiferan Reticulomyxa filosa.</title>
        <authorList>
            <person name="Glockner G."/>
            <person name="Hulsmann N."/>
            <person name="Schleicher M."/>
            <person name="Noegel A.A."/>
            <person name="Eichinger L."/>
            <person name="Gallinger C."/>
            <person name="Pawlowski J."/>
            <person name="Sierra R."/>
            <person name="Euteneuer U."/>
            <person name="Pillet L."/>
            <person name="Moustafa A."/>
            <person name="Platzer M."/>
            <person name="Groth M."/>
            <person name="Szafranski K."/>
            <person name="Schliwa M."/>
        </authorList>
    </citation>
    <scope>NUCLEOTIDE SEQUENCE [LARGE SCALE GENOMIC DNA]</scope>
</reference>
<sequence>EAELEDLKKQVEDINTQVKDMIQKIDAIKQASGDSKTEMKTEAKTDSTDSSKPKDRFLEVMESFAQDARKSAEDLQAKLKASLDNMASLAVAFGESKDIKLEDLIKYFTDFLESWGKSREALRKIEAEKKKKENMEAKKNKLQEKLVKRESKQALQDKGVLKSKKKAKQEKQQKKLVENVLTKEINEKKKRILELEGKEKKLKLAGRHISICVQQIKYYCLHCQELHDDAMQRSGQYLHKCWVNPEAKENRDELKGKQLRWFSMMEKMDDCEWQHEGPCIQQNKSENVVLAGIQVVRDEENQRKRGDENGPINKDIFRSGAITPNTLTRIRKEKAGSGGTVHSLLGRTHSGKIETGSGNEIATKRNYRDVQIGFIDWRKKFDPESAVGLAMKITPLLEEEEMAETPLTPDMQFKTQKPMKQRGSRELKEKGSASDSKNSDTDEEPLNKYIKRVRKRGKKQQKKVSFEKERNPAKPNENPRPNVKGLKGYSISVENEEGDKQVVVTRDGETTTPLDEHGGALGKSSSGHRSRESKFIPGSTLEESRRLKRRGSDASSPRHNKRRSTIENNVHAETFRVTNEQKEKLEDSDFLKQLRDDFINYGQLTKEIGQIDGRTKENQKGEVDNGDGEIRKFILHEEQIQMLHDEEYMTQVVKDFDHFGTINVHESELILQCREKSKVIDAVRKLEKRLGVLWARAEIQEIMNTLHVTWDDDDHKMLKFLDKMTKQVQHGARFNKHRKKGAPEHRWVLVKFGRLFWKERVSDKNHKSHSFNLTKVKYVAPGKVTRALQDAKDVPEGTCFSVASDSVTLDLQAESEDVANEWVNYLRGYVRHYAEQGRGPDEKGDKEREKGDKDRDRDRGEREHRQSKT</sequence>
<keyword evidence="1" id="KW-0175">Coiled coil</keyword>
<dbReference type="SUPFAM" id="SSF101447">
    <property type="entry name" value="Formin homology 2 domain (FH2 domain)"/>
    <property type="match status" value="1"/>
</dbReference>
<feature type="coiled-coil region" evidence="1">
    <location>
        <begin position="178"/>
        <end position="205"/>
    </location>
</feature>
<accession>X6N6H4</accession>
<evidence type="ECO:0000313" key="6">
    <source>
        <dbReference type="Proteomes" id="UP000023152"/>
    </source>
</evidence>
<proteinExistence type="predicted"/>
<feature type="compositionally biased region" description="Basic and acidic residues" evidence="2">
    <location>
        <begin position="35"/>
        <end position="56"/>
    </location>
</feature>
<feature type="compositionally biased region" description="Basic residues" evidence="2">
    <location>
        <begin position="449"/>
        <end position="462"/>
    </location>
</feature>
<dbReference type="Proteomes" id="UP000023152">
    <property type="component" value="Unassembled WGS sequence"/>
</dbReference>
<evidence type="ECO:0000256" key="1">
    <source>
        <dbReference type="SAM" id="Coils"/>
    </source>
</evidence>
<gene>
    <name evidence="5" type="ORF">RFI_16336</name>
</gene>
<organism evidence="5 6">
    <name type="scientific">Reticulomyxa filosa</name>
    <dbReference type="NCBI Taxonomy" id="46433"/>
    <lineage>
        <taxon>Eukaryota</taxon>
        <taxon>Sar</taxon>
        <taxon>Rhizaria</taxon>
        <taxon>Retaria</taxon>
        <taxon>Foraminifera</taxon>
        <taxon>Monothalamids</taxon>
        <taxon>Reticulomyxidae</taxon>
        <taxon>Reticulomyxa</taxon>
    </lineage>
</organism>
<dbReference type="EMBL" id="ASPP01012167">
    <property type="protein sequence ID" value="ETO20872.1"/>
    <property type="molecule type" value="Genomic_DNA"/>
</dbReference>
<dbReference type="InterPro" id="IPR015425">
    <property type="entry name" value="FH2_Formin"/>
</dbReference>
<feature type="non-terminal residue" evidence="5">
    <location>
        <position position="1"/>
    </location>
</feature>
<feature type="region of interest" description="Disordered" evidence="2">
    <location>
        <begin position="338"/>
        <end position="357"/>
    </location>
</feature>
<feature type="region of interest" description="Disordered" evidence="2">
    <location>
        <begin position="29"/>
        <end position="56"/>
    </location>
</feature>
<evidence type="ECO:0008006" key="7">
    <source>
        <dbReference type="Google" id="ProtNLM"/>
    </source>
</evidence>
<dbReference type="SMART" id="SM00233">
    <property type="entry name" value="PH"/>
    <property type="match status" value="1"/>
</dbReference>
<dbReference type="InterPro" id="IPR011993">
    <property type="entry name" value="PH-like_dom_sf"/>
</dbReference>
<dbReference type="PROSITE" id="PS51444">
    <property type="entry name" value="FH2"/>
    <property type="match status" value="1"/>
</dbReference>
<feature type="region of interest" description="Disordered" evidence="2">
    <location>
        <begin position="833"/>
        <end position="869"/>
    </location>
</feature>
<keyword evidence="6" id="KW-1185">Reference proteome</keyword>
<dbReference type="PROSITE" id="PS50003">
    <property type="entry name" value="PH_DOMAIN"/>
    <property type="match status" value="1"/>
</dbReference>
<feature type="coiled-coil region" evidence="1">
    <location>
        <begin position="118"/>
        <end position="152"/>
    </location>
</feature>
<protein>
    <recommendedName>
        <fullName evidence="7">PH domain-containing protein</fullName>
    </recommendedName>
</protein>
<name>X6N6H4_RETFI</name>
<feature type="compositionally biased region" description="Basic and acidic residues" evidence="2">
    <location>
        <begin position="423"/>
        <end position="440"/>
    </location>
</feature>
<evidence type="ECO:0000256" key="2">
    <source>
        <dbReference type="SAM" id="MobiDB-lite"/>
    </source>
</evidence>
<dbReference type="AlphaFoldDB" id="X6N6H4"/>
<feature type="compositionally biased region" description="Basic and acidic residues" evidence="2">
    <location>
        <begin position="509"/>
        <end position="518"/>
    </location>
</feature>
<dbReference type="Gene3D" id="2.30.29.30">
    <property type="entry name" value="Pleckstrin-homology domain (PH domain)/Phosphotyrosine-binding domain (PTB)"/>
    <property type="match status" value="1"/>
</dbReference>
<dbReference type="Gene3D" id="1.20.58.2220">
    <property type="entry name" value="Formin, FH2 domain"/>
    <property type="match status" value="1"/>
</dbReference>
<comment type="caution">
    <text evidence="5">The sequence shown here is derived from an EMBL/GenBank/DDBJ whole genome shotgun (WGS) entry which is preliminary data.</text>
</comment>
<feature type="domain" description="FH2" evidence="4">
    <location>
        <begin position="1"/>
        <end position="141"/>
    </location>
</feature>
<feature type="region of interest" description="Disordered" evidence="2">
    <location>
        <begin position="403"/>
        <end position="486"/>
    </location>
</feature>